<dbReference type="EMBL" id="RCMG01001117">
    <property type="protein sequence ID" value="KAG2835867.1"/>
    <property type="molecule type" value="Genomic_DNA"/>
</dbReference>
<dbReference type="EMBL" id="RCMI01000092">
    <property type="protein sequence ID" value="KAG2936026.1"/>
    <property type="molecule type" value="Genomic_DNA"/>
</dbReference>
<dbReference type="PANTHER" id="PTHR46564:SF1">
    <property type="entry name" value="TRANSPOSASE"/>
    <property type="match status" value="1"/>
</dbReference>
<evidence type="ECO:0000259" key="1">
    <source>
        <dbReference type="Pfam" id="PF13358"/>
    </source>
</evidence>
<reference evidence="3" key="1">
    <citation type="submission" date="2018-10" db="EMBL/GenBank/DDBJ databases">
        <title>Effector identification in a new, highly contiguous assembly of the strawberry crown rot pathogen Phytophthora cactorum.</title>
        <authorList>
            <person name="Armitage A.D."/>
            <person name="Nellist C.F."/>
            <person name="Bates H."/>
            <person name="Vickerstaff R.J."/>
            <person name="Harrison R.J."/>
        </authorList>
    </citation>
    <scope>NUCLEOTIDE SEQUENCE</scope>
    <source>
        <strain evidence="2">15-7</strain>
        <strain evidence="4">4032</strain>
        <strain evidence="3">4040</strain>
        <strain evidence="5">P415</strain>
    </source>
</reference>
<gene>
    <name evidence="2" type="ORF">PC113_g20146</name>
    <name evidence="4" type="ORF">PC115_g4726</name>
    <name evidence="3" type="ORF">PC117_g22002</name>
    <name evidence="5" type="ORF">PC118_g7649</name>
</gene>
<dbReference type="InterPro" id="IPR009057">
    <property type="entry name" value="Homeodomain-like_sf"/>
</dbReference>
<sequence length="346" mass="39154">MGKTYSEEVRGRVLAAAAGSDNWRLVALHNGVELETARAWVRKARQTGVFAPIPDKRGGAYNHKLGTEHVEFLKESLSENCHLILHEMRDLLRDNFGLRVIAETVRANLQGECYTLKKIHRDNDYRNAPTNKLKRQTFAIAMLQCVAADKKILYLDETNFNLWISRSYGWSLAGERAVDLNPTGKGRNIHVIACISRDGVEYLDGRFGSFMWEAANDFIRAMLRNQATREPLNNVTVVLDNPPCHNRVEEVFNEAEFSEVQCLRLGPYSPMLNGIENVFSVYKAAVKRYMAANRRNILNVPDGMTIQDHRSRFLMYAANRIFPEVVTSDCAASAFITRLVSSPTPS</sequence>
<evidence type="ECO:0000313" key="4">
    <source>
        <dbReference type="EMBL" id="KAG2936026.1"/>
    </source>
</evidence>
<dbReference type="EMBL" id="RCML01000185">
    <property type="protein sequence ID" value="KAG2986780.1"/>
    <property type="molecule type" value="Genomic_DNA"/>
</dbReference>
<dbReference type="InterPro" id="IPR036397">
    <property type="entry name" value="RNaseH_sf"/>
</dbReference>
<dbReference type="SUPFAM" id="SSF46689">
    <property type="entry name" value="Homeodomain-like"/>
    <property type="match status" value="1"/>
</dbReference>
<dbReference type="Gene3D" id="3.30.420.10">
    <property type="entry name" value="Ribonuclease H-like superfamily/Ribonuclease H"/>
    <property type="match status" value="1"/>
</dbReference>
<evidence type="ECO:0000313" key="6">
    <source>
        <dbReference type="Proteomes" id="UP000736787"/>
    </source>
</evidence>
<dbReference type="Proteomes" id="UP000774804">
    <property type="component" value="Unassembled WGS sequence"/>
</dbReference>
<evidence type="ECO:0000313" key="5">
    <source>
        <dbReference type="EMBL" id="KAG2986780.1"/>
    </source>
</evidence>
<dbReference type="VEuPathDB" id="FungiDB:PC110_g16652"/>
<dbReference type="Proteomes" id="UP000736787">
    <property type="component" value="Unassembled WGS sequence"/>
</dbReference>
<proteinExistence type="predicted"/>
<dbReference type="PANTHER" id="PTHR46564">
    <property type="entry name" value="TRANSPOSASE"/>
    <property type="match status" value="1"/>
</dbReference>
<name>A0A8T1BEQ2_9STRA</name>
<comment type="caution">
    <text evidence="3">The sequence shown here is derived from an EMBL/GenBank/DDBJ whole genome shotgun (WGS) entry which is preliminary data.</text>
</comment>
<accession>A0A8T1BEQ2</accession>
<dbReference type="EMBL" id="RCMK01001165">
    <property type="protein sequence ID" value="KAG2900277.1"/>
    <property type="molecule type" value="Genomic_DNA"/>
</dbReference>
<dbReference type="GO" id="GO:0003676">
    <property type="term" value="F:nucleic acid binding"/>
    <property type="evidence" value="ECO:0007669"/>
    <property type="project" value="InterPro"/>
</dbReference>
<organism evidence="3 6">
    <name type="scientific">Phytophthora cactorum</name>
    <dbReference type="NCBI Taxonomy" id="29920"/>
    <lineage>
        <taxon>Eukaryota</taxon>
        <taxon>Sar</taxon>
        <taxon>Stramenopiles</taxon>
        <taxon>Oomycota</taxon>
        <taxon>Peronosporomycetes</taxon>
        <taxon>Peronosporales</taxon>
        <taxon>Peronosporaceae</taxon>
        <taxon>Phytophthora</taxon>
    </lineage>
</organism>
<dbReference type="Proteomes" id="UP000697107">
    <property type="component" value="Unassembled WGS sequence"/>
</dbReference>
<dbReference type="Pfam" id="PF13358">
    <property type="entry name" value="DDE_3"/>
    <property type="match status" value="1"/>
</dbReference>
<evidence type="ECO:0000313" key="3">
    <source>
        <dbReference type="EMBL" id="KAG2900277.1"/>
    </source>
</evidence>
<evidence type="ECO:0000313" key="2">
    <source>
        <dbReference type="EMBL" id="KAG2835867.1"/>
    </source>
</evidence>
<dbReference type="InterPro" id="IPR038717">
    <property type="entry name" value="Tc1-like_DDE_dom"/>
</dbReference>
<dbReference type="Proteomes" id="UP000735874">
    <property type="component" value="Unassembled WGS sequence"/>
</dbReference>
<feature type="domain" description="Tc1-like transposase DDE" evidence="1">
    <location>
        <begin position="152"/>
        <end position="290"/>
    </location>
</feature>
<protein>
    <recommendedName>
        <fullName evidence="1">Tc1-like transposase DDE domain-containing protein</fullName>
    </recommendedName>
</protein>
<dbReference type="AlphaFoldDB" id="A0A8T1BEQ2"/>